<evidence type="ECO:0000256" key="1">
    <source>
        <dbReference type="SAM" id="MobiDB-lite"/>
    </source>
</evidence>
<feature type="region of interest" description="Disordered" evidence="1">
    <location>
        <begin position="141"/>
        <end position="160"/>
    </location>
</feature>
<name>A0ABR2ELR7_9ROSI</name>
<proteinExistence type="predicted"/>
<dbReference type="PANTHER" id="PTHR33095">
    <property type="entry name" value="OS07G0619500 PROTEIN"/>
    <property type="match status" value="1"/>
</dbReference>
<dbReference type="Proteomes" id="UP001472677">
    <property type="component" value="Unassembled WGS sequence"/>
</dbReference>
<evidence type="ECO:0008006" key="4">
    <source>
        <dbReference type="Google" id="ProtNLM"/>
    </source>
</evidence>
<gene>
    <name evidence="2" type="ORF">V6N12_010991</name>
</gene>
<sequence length="336" mass="37702">MSMETEVMVPVPAMEFNFDSTCSSPYMTAPSTPLRFGNFFNSFPVTPSQSRLPSFYHQPEREGFDCRGDTCDGDGDGGCEDFEFDFSGHLERTSLSADELFDGGKIRPLRPQQQFSSMDFDPLEAAIETSRGRVVLLDEPPKRKQEQEERSIQWRQRGRERTHIVHKKTRSLSPFRVSDIMFETEESSSKSQKSTIACNTSNSKSYVDSILSAISFPKGSRKWKLKDLLLFRSASESSATTSEDSITRKYGVLCRKEPEDVKNSSFRSTESIGSVSRRRGPVSAHELHYTTNRAVSEEMKRKTYLPYKQGLLGCLGFNAGAGMHGISRGIGSLTRG</sequence>
<reference evidence="2 3" key="1">
    <citation type="journal article" date="2024" name="G3 (Bethesda)">
        <title>Genome assembly of Hibiscus sabdariffa L. provides insights into metabolisms of medicinal natural products.</title>
        <authorList>
            <person name="Kim T."/>
        </authorList>
    </citation>
    <scope>NUCLEOTIDE SEQUENCE [LARGE SCALE GENOMIC DNA]</scope>
    <source>
        <strain evidence="2">TK-2024</strain>
        <tissue evidence="2">Old leaves</tissue>
    </source>
</reference>
<dbReference type="PANTHER" id="PTHR33095:SF81">
    <property type="entry name" value="OS07G0619500 PROTEIN"/>
    <property type="match status" value="1"/>
</dbReference>
<accession>A0ABR2ELR7</accession>
<dbReference type="Pfam" id="PF07816">
    <property type="entry name" value="DUF1645"/>
    <property type="match status" value="1"/>
</dbReference>
<dbReference type="EMBL" id="JBBPBM010000012">
    <property type="protein sequence ID" value="KAK8562927.1"/>
    <property type="molecule type" value="Genomic_DNA"/>
</dbReference>
<organism evidence="2 3">
    <name type="scientific">Hibiscus sabdariffa</name>
    <name type="common">roselle</name>
    <dbReference type="NCBI Taxonomy" id="183260"/>
    <lineage>
        <taxon>Eukaryota</taxon>
        <taxon>Viridiplantae</taxon>
        <taxon>Streptophyta</taxon>
        <taxon>Embryophyta</taxon>
        <taxon>Tracheophyta</taxon>
        <taxon>Spermatophyta</taxon>
        <taxon>Magnoliopsida</taxon>
        <taxon>eudicotyledons</taxon>
        <taxon>Gunneridae</taxon>
        <taxon>Pentapetalae</taxon>
        <taxon>rosids</taxon>
        <taxon>malvids</taxon>
        <taxon>Malvales</taxon>
        <taxon>Malvaceae</taxon>
        <taxon>Malvoideae</taxon>
        <taxon>Hibiscus</taxon>
    </lineage>
</organism>
<protein>
    <recommendedName>
        <fullName evidence="4">Calmodulin-binding protein</fullName>
    </recommendedName>
</protein>
<comment type="caution">
    <text evidence="2">The sequence shown here is derived from an EMBL/GenBank/DDBJ whole genome shotgun (WGS) entry which is preliminary data.</text>
</comment>
<keyword evidence="3" id="KW-1185">Reference proteome</keyword>
<evidence type="ECO:0000313" key="3">
    <source>
        <dbReference type="Proteomes" id="UP001472677"/>
    </source>
</evidence>
<dbReference type="InterPro" id="IPR012442">
    <property type="entry name" value="DUF1645_plant"/>
</dbReference>
<evidence type="ECO:0000313" key="2">
    <source>
        <dbReference type="EMBL" id="KAK8562927.1"/>
    </source>
</evidence>